<keyword evidence="1" id="KW-0732">Signal</keyword>
<accession>A0A7K1TCX2</accession>
<protein>
    <recommendedName>
        <fullName evidence="4">DUF4136 domain-containing protein</fullName>
    </recommendedName>
</protein>
<dbReference type="PROSITE" id="PS51257">
    <property type="entry name" value="PROKAR_LIPOPROTEIN"/>
    <property type="match status" value="1"/>
</dbReference>
<evidence type="ECO:0000313" key="2">
    <source>
        <dbReference type="EMBL" id="MVN76041.1"/>
    </source>
</evidence>
<gene>
    <name evidence="2" type="ORF">GO988_06865</name>
</gene>
<evidence type="ECO:0000256" key="1">
    <source>
        <dbReference type="SAM" id="SignalP"/>
    </source>
</evidence>
<name>A0A7K1TCX2_9BACT</name>
<dbReference type="Proteomes" id="UP000441336">
    <property type="component" value="Unassembled WGS sequence"/>
</dbReference>
<evidence type="ECO:0000313" key="3">
    <source>
        <dbReference type="Proteomes" id="UP000441336"/>
    </source>
</evidence>
<proteinExistence type="predicted"/>
<organism evidence="2 3">
    <name type="scientific">Hymenobacter ginkgonis</name>
    <dbReference type="NCBI Taxonomy" id="2682976"/>
    <lineage>
        <taxon>Bacteria</taxon>
        <taxon>Pseudomonadati</taxon>
        <taxon>Bacteroidota</taxon>
        <taxon>Cytophagia</taxon>
        <taxon>Cytophagales</taxon>
        <taxon>Hymenobacteraceae</taxon>
        <taxon>Hymenobacter</taxon>
    </lineage>
</organism>
<feature type="signal peptide" evidence="1">
    <location>
        <begin position="1"/>
        <end position="25"/>
    </location>
</feature>
<keyword evidence="3" id="KW-1185">Reference proteome</keyword>
<evidence type="ECO:0008006" key="4">
    <source>
        <dbReference type="Google" id="ProtNLM"/>
    </source>
</evidence>
<reference evidence="2 3" key="1">
    <citation type="submission" date="2019-12" db="EMBL/GenBank/DDBJ databases">
        <title>Hymenobacter sp. HMF4947 Genome sequencing and assembly.</title>
        <authorList>
            <person name="Kang H."/>
            <person name="Cha I."/>
            <person name="Kim H."/>
            <person name="Joh K."/>
        </authorList>
    </citation>
    <scope>NUCLEOTIDE SEQUENCE [LARGE SCALE GENOMIC DNA]</scope>
    <source>
        <strain evidence="2 3">HMF4947</strain>
    </source>
</reference>
<comment type="caution">
    <text evidence="2">The sequence shown here is derived from an EMBL/GenBank/DDBJ whole genome shotgun (WGS) entry which is preliminary data.</text>
</comment>
<feature type="chain" id="PRO_5029512981" description="DUF4136 domain-containing protein" evidence="1">
    <location>
        <begin position="26"/>
        <end position="226"/>
    </location>
</feature>
<dbReference type="RefSeq" id="WP_157563480.1">
    <property type="nucleotide sequence ID" value="NZ_WQKZ01000002.1"/>
</dbReference>
<sequence length="226" mass="25351">MRQLLTWVLLAAALASCTSLTFVRAGFKPAALQDVAFVTPQSVVAISPLNQPMVVEESATNLSVQMLHKLMVRHRFQLRLRDEITLPDSLFQQGRSEIYRAIDGIERHQQLAGGAALPVLDYLLGAHGQRYAMMVAGRGILWLPVRTKWQVPVGYDPNLLLSQTLKQTVIGVKSSLYLFIYDSQQHAIVYYARTPPTEQRNPLNEASLEEQFSKMVGKDFPVPHLP</sequence>
<dbReference type="AlphaFoldDB" id="A0A7K1TCX2"/>
<dbReference type="EMBL" id="WQKZ01000002">
    <property type="protein sequence ID" value="MVN76041.1"/>
    <property type="molecule type" value="Genomic_DNA"/>
</dbReference>